<dbReference type="EMBL" id="JBHUMD010000007">
    <property type="protein sequence ID" value="MFD2601634.1"/>
    <property type="molecule type" value="Genomic_DNA"/>
</dbReference>
<keyword evidence="1 2" id="KW-0732">Signal</keyword>
<dbReference type="Pfam" id="PF18962">
    <property type="entry name" value="Por_Secre_tail"/>
    <property type="match status" value="1"/>
</dbReference>
<feature type="domain" description="BIG2" evidence="3">
    <location>
        <begin position="512"/>
        <end position="593"/>
    </location>
</feature>
<dbReference type="InterPro" id="IPR026444">
    <property type="entry name" value="Secre_tail"/>
</dbReference>
<dbReference type="SMART" id="SM00635">
    <property type="entry name" value="BID_2"/>
    <property type="match status" value="5"/>
</dbReference>
<evidence type="ECO:0000259" key="3">
    <source>
        <dbReference type="SMART" id="SM00635"/>
    </source>
</evidence>
<evidence type="ECO:0000256" key="2">
    <source>
        <dbReference type="SAM" id="SignalP"/>
    </source>
</evidence>
<keyword evidence="5" id="KW-1185">Reference proteome</keyword>
<accession>A0ABW5NU78</accession>
<feature type="signal peptide" evidence="2">
    <location>
        <begin position="1"/>
        <end position="25"/>
    </location>
</feature>
<proteinExistence type="predicted"/>
<protein>
    <submittedName>
        <fullName evidence="4">Ig-like domain-containing protein</fullName>
    </submittedName>
</protein>
<feature type="chain" id="PRO_5046637217" evidence="2">
    <location>
        <begin position="26"/>
        <end position="862"/>
    </location>
</feature>
<dbReference type="InterPro" id="IPR008964">
    <property type="entry name" value="Invasin/intimin_cell_adhesion"/>
</dbReference>
<dbReference type="SUPFAM" id="SSF49373">
    <property type="entry name" value="Invasin/intimin cell-adhesion fragments"/>
    <property type="match status" value="5"/>
</dbReference>
<evidence type="ECO:0000313" key="5">
    <source>
        <dbReference type="Proteomes" id="UP001597480"/>
    </source>
</evidence>
<feature type="domain" description="BIG2" evidence="3">
    <location>
        <begin position="330"/>
        <end position="411"/>
    </location>
</feature>
<dbReference type="InterPro" id="IPR003343">
    <property type="entry name" value="Big_2"/>
</dbReference>
<evidence type="ECO:0000256" key="1">
    <source>
        <dbReference type="ARBA" id="ARBA00022729"/>
    </source>
</evidence>
<evidence type="ECO:0000313" key="4">
    <source>
        <dbReference type="EMBL" id="MFD2601634.1"/>
    </source>
</evidence>
<dbReference type="Pfam" id="PF02368">
    <property type="entry name" value="Big_2"/>
    <property type="match status" value="5"/>
</dbReference>
<name>A0ABW5NU78_9FLAO</name>
<feature type="domain" description="BIG2" evidence="3">
    <location>
        <begin position="603"/>
        <end position="684"/>
    </location>
</feature>
<dbReference type="Gene3D" id="2.60.40.1080">
    <property type="match status" value="5"/>
</dbReference>
<dbReference type="RefSeq" id="WP_379820185.1">
    <property type="nucleotide sequence ID" value="NZ_JBHUMD010000007.1"/>
</dbReference>
<dbReference type="NCBIfam" id="TIGR04183">
    <property type="entry name" value="Por_Secre_tail"/>
    <property type="match status" value="1"/>
</dbReference>
<feature type="domain" description="BIG2" evidence="3">
    <location>
        <begin position="693"/>
        <end position="774"/>
    </location>
</feature>
<dbReference type="Proteomes" id="UP001597480">
    <property type="component" value="Unassembled WGS sequence"/>
</dbReference>
<feature type="domain" description="BIG2" evidence="3">
    <location>
        <begin position="421"/>
        <end position="502"/>
    </location>
</feature>
<gene>
    <name evidence="4" type="ORF">ACFSR3_06165</name>
</gene>
<sequence length="862" mass="91630">MSNNYSLIKKMLALIAFLLFLNLQAQECPTPYGLISGPKGMTHAKFYWAVQQPSSSLDFEWELTFPESTTVIQSGIAQSTQLLLLNLIVNTNYTLKVRSHCSETSNSIWIENTFTTTPQYNINYGQIGEGTDTLAIFGASYGPMMYASIAQRNGSVANMLYTQTELQNAGIPVNAQITGLAFEKINGAYGGDEYPDLRLRMFAKNSVETAPLSTAITYGEILQTHTEVTDNPAYDLPPTIGWIDFPFDEEFTYTGNNLELATAMYQNGQTAQFSTFIVWQYTAGYSDYIVGAWPINTVPMNENLVLNHGSGGGQYKVRPNVRVYYKVSNAVTAINVLTEGNVASEITQNGGTLQLVAPIIPSVVSQEKIWEIISGGEFATINANGLLTATANGTVTVQATAADNATITDTIEITINGQLPVITNLEITVADNVAPAITADNGTLQLTASITPTEASQEVTWSIVSGEVYATIDSNGLVTATDNGIVTVQAVSVQDTTKSDTIEITISGQVVPVASLEINVADSAPATITTDDGTLQLVATVLPSNSNQNVVWSTISGNAYAYMTQDGVVHAINNGTATVQAVSAEDNTILDTIEITVSGQMVAVTSLAISVADDAPATITTDDGTLQLVATVLPSNSNQNVIWSTISGNAYAYMTQDGIVHAINNGTVTIQAVSEDNTILDTIEITVSGQIVAVTSLAISVANNAPATITTEDGTLQLVATVLPSNSNQNVVWSTISGNAYAYMTQDGIVHAIGNGVATIKAVSAEDATILDTIEITVSGQVLGLDDFNKNELVVYPNPAQTVITLQSTTIISKVVIYTADGRKVIEANETTIDISSLPQGLYMLTATSDEGKTITRKIVKN</sequence>
<comment type="caution">
    <text evidence="4">The sequence shown here is derived from an EMBL/GenBank/DDBJ whole genome shotgun (WGS) entry which is preliminary data.</text>
</comment>
<organism evidence="4 5">
    <name type="scientific">Flavobacterium suzhouense</name>
    <dbReference type="NCBI Taxonomy" id="1529638"/>
    <lineage>
        <taxon>Bacteria</taxon>
        <taxon>Pseudomonadati</taxon>
        <taxon>Bacteroidota</taxon>
        <taxon>Flavobacteriia</taxon>
        <taxon>Flavobacteriales</taxon>
        <taxon>Flavobacteriaceae</taxon>
        <taxon>Flavobacterium</taxon>
    </lineage>
</organism>
<reference evidence="5" key="1">
    <citation type="journal article" date="2019" name="Int. J. Syst. Evol. Microbiol.">
        <title>The Global Catalogue of Microorganisms (GCM) 10K type strain sequencing project: providing services to taxonomists for standard genome sequencing and annotation.</title>
        <authorList>
            <consortium name="The Broad Institute Genomics Platform"/>
            <consortium name="The Broad Institute Genome Sequencing Center for Infectious Disease"/>
            <person name="Wu L."/>
            <person name="Ma J."/>
        </authorList>
    </citation>
    <scope>NUCLEOTIDE SEQUENCE [LARGE SCALE GENOMIC DNA]</scope>
    <source>
        <strain evidence="5">KCTC 42107</strain>
    </source>
</reference>